<feature type="compositionally biased region" description="Basic and acidic residues" evidence="1">
    <location>
        <begin position="37"/>
        <end position="66"/>
    </location>
</feature>
<gene>
    <name evidence="2" type="ORF">PEVE_00011378</name>
</gene>
<evidence type="ECO:0000313" key="3">
    <source>
        <dbReference type="Proteomes" id="UP001159427"/>
    </source>
</evidence>
<accession>A0ABN8LZZ6</accession>
<evidence type="ECO:0000313" key="2">
    <source>
        <dbReference type="EMBL" id="CAH3021427.1"/>
    </source>
</evidence>
<dbReference type="Proteomes" id="UP001159427">
    <property type="component" value="Unassembled WGS sequence"/>
</dbReference>
<comment type="caution">
    <text evidence="2">The sequence shown here is derived from an EMBL/GenBank/DDBJ whole genome shotgun (WGS) entry which is preliminary data.</text>
</comment>
<dbReference type="EMBL" id="CALNXI010000182">
    <property type="protein sequence ID" value="CAH3021427.1"/>
    <property type="molecule type" value="Genomic_DNA"/>
</dbReference>
<feature type="compositionally biased region" description="Polar residues" evidence="1">
    <location>
        <begin position="1"/>
        <end position="18"/>
    </location>
</feature>
<reference evidence="2 3" key="1">
    <citation type="submission" date="2022-05" db="EMBL/GenBank/DDBJ databases">
        <authorList>
            <consortium name="Genoscope - CEA"/>
            <person name="William W."/>
        </authorList>
    </citation>
    <scope>NUCLEOTIDE SEQUENCE [LARGE SCALE GENOMIC DNA]</scope>
</reference>
<protein>
    <submittedName>
        <fullName evidence="2">Uncharacterized protein</fullName>
    </submittedName>
</protein>
<organism evidence="2 3">
    <name type="scientific">Porites evermanni</name>
    <dbReference type="NCBI Taxonomy" id="104178"/>
    <lineage>
        <taxon>Eukaryota</taxon>
        <taxon>Metazoa</taxon>
        <taxon>Cnidaria</taxon>
        <taxon>Anthozoa</taxon>
        <taxon>Hexacorallia</taxon>
        <taxon>Scleractinia</taxon>
        <taxon>Fungiina</taxon>
        <taxon>Poritidae</taxon>
        <taxon>Porites</taxon>
    </lineage>
</organism>
<keyword evidence="3" id="KW-1185">Reference proteome</keyword>
<feature type="region of interest" description="Disordered" evidence="1">
    <location>
        <begin position="96"/>
        <end position="120"/>
    </location>
</feature>
<feature type="compositionally biased region" description="Basic and acidic residues" evidence="1">
    <location>
        <begin position="20"/>
        <end position="29"/>
    </location>
</feature>
<name>A0ABN8LZZ6_9CNID</name>
<evidence type="ECO:0000256" key="1">
    <source>
        <dbReference type="SAM" id="MobiDB-lite"/>
    </source>
</evidence>
<feature type="compositionally biased region" description="Low complexity" evidence="1">
    <location>
        <begin position="104"/>
        <end position="115"/>
    </location>
</feature>
<sequence>MTEGGSESTYGAVGSTTPVREGEEHERVRSISSFYDDQTKDCRTVSDVGAEKARLHEGEQEEKPGDELFLSFDSSPNECVNGITTEKMARPTYMSLSNNEQSKSDASSSISPGSSQPRRVSFLAKPNHNEATDPDVAYDNRGYSSDMMSSTDSIKRVRAITNCSVRYHTHSEGEECNESDISQLTLNFQQNSQSTPRARRRRYTRHGTLVSDSFVNECICCCTII</sequence>
<proteinExistence type="predicted"/>
<feature type="region of interest" description="Disordered" evidence="1">
    <location>
        <begin position="1"/>
        <end position="74"/>
    </location>
</feature>